<proteinExistence type="predicted"/>
<organism evidence="2 3">
    <name type="scientific">Eleusine coracana subsp. coracana</name>
    <dbReference type="NCBI Taxonomy" id="191504"/>
    <lineage>
        <taxon>Eukaryota</taxon>
        <taxon>Viridiplantae</taxon>
        <taxon>Streptophyta</taxon>
        <taxon>Embryophyta</taxon>
        <taxon>Tracheophyta</taxon>
        <taxon>Spermatophyta</taxon>
        <taxon>Magnoliopsida</taxon>
        <taxon>Liliopsida</taxon>
        <taxon>Poales</taxon>
        <taxon>Poaceae</taxon>
        <taxon>PACMAD clade</taxon>
        <taxon>Chloridoideae</taxon>
        <taxon>Cynodonteae</taxon>
        <taxon>Eleusininae</taxon>
        <taxon>Eleusine</taxon>
    </lineage>
</organism>
<gene>
    <name evidence="2" type="primary">gb05244</name>
    <name evidence="2" type="ORF">PR202_gb05244</name>
</gene>
<evidence type="ECO:0000313" key="3">
    <source>
        <dbReference type="Proteomes" id="UP001054889"/>
    </source>
</evidence>
<evidence type="ECO:0000256" key="1">
    <source>
        <dbReference type="SAM" id="MobiDB-lite"/>
    </source>
</evidence>
<dbReference type="Proteomes" id="UP001054889">
    <property type="component" value="Unassembled WGS sequence"/>
</dbReference>
<accession>A0AAV5E6R1</accession>
<reference evidence="2" key="2">
    <citation type="submission" date="2021-12" db="EMBL/GenBank/DDBJ databases">
        <title>Resequencing data analysis of finger millet.</title>
        <authorList>
            <person name="Hatakeyama M."/>
            <person name="Aluri S."/>
            <person name="Balachadran M.T."/>
            <person name="Sivarajan S.R."/>
            <person name="Poveda L."/>
            <person name="Shimizu-Inatsugi R."/>
            <person name="Schlapbach R."/>
            <person name="Sreeman S.M."/>
            <person name="Shimizu K.K."/>
        </authorList>
    </citation>
    <scope>NUCLEOTIDE SEQUENCE</scope>
</reference>
<keyword evidence="3" id="KW-1185">Reference proteome</keyword>
<evidence type="ECO:0000313" key="2">
    <source>
        <dbReference type="EMBL" id="GJN18117.1"/>
    </source>
</evidence>
<feature type="compositionally biased region" description="Basic and acidic residues" evidence="1">
    <location>
        <begin position="73"/>
        <end position="82"/>
    </location>
</feature>
<dbReference type="AlphaFoldDB" id="A0AAV5E6R1"/>
<name>A0AAV5E6R1_ELECO</name>
<feature type="region of interest" description="Disordered" evidence="1">
    <location>
        <begin position="34"/>
        <end position="82"/>
    </location>
</feature>
<dbReference type="EMBL" id="BQKI01000073">
    <property type="protein sequence ID" value="GJN18117.1"/>
    <property type="molecule type" value="Genomic_DNA"/>
</dbReference>
<reference evidence="2" key="1">
    <citation type="journal article" date="2018" name="DNA Res.">
        <title>Multiple hybrid de novo genome assembly of finger millet, an orphan allotetraploid crop.</title>
        <authorList>
            <person name="Hatakeyama M."/>
            <person name="Aluri S."/>
            <person name="Balachadran M.T."/>
            <person name="Sivarajan S.R."/>
            <person name="Patrignani A."/>
            <person name="Gruter S."/>
            <person name="Poveda L."/>
            <person name="Shimizu-Inatsugi R."/>
            <person name="Baeten J."/>
            <person name="Francoijs K.J."/>
            <person name="Nataraja K.N."/>
            <person name="Reddy Y.A.N."/>
            <person name="Phadnis S."/>
            <person name="Ravikumar R.L."/>
            <person name="Schlapbach R."/>
            <person name="Sreeman S.M."/>
            <person name="Shimizu K.K."/>
        </authorList>
    </citation>
    <scope>NUCLEOTIDE SEQUENCE</scope>
</reference>
<comment type="caution">
    <text evidence="2">The sequence shown here is derived from an EMBL/GenBank/DDBJ whole genome shotgun (WGS) entry which is preliminary data.</text>
</comment>
<protein>
    <submittedName>
        <fullName evidence="2">Uncharacterized protein</fullName>
    </submittedName>
</protein>
<sequence>MSVVETNDEVVRIDLHAMVGAEQDVTVTKDITSRKMLSTPTEEAEELGQGAGDSAPAMAAHEKEGIEGGAEGSEDRDIRRETEACDNFGFGLTRGGGVDNSEMVEELLCSGR</sequence>